<evidence type="ECO:0000256" key="1">
    <source>
        <dbReference type="SAM" id="SignalP"/>
    </source>
</evidence>
<evidence type="ECO:0000313" key="3">
    <source>
        <dbReference type="Proteomes" id="UP000774617"/>
    </source>
</evidence>
<sequence>MQFLKLGLTISLGLTGTAFAKASFSVITDAPMPSPTPVLTSHSCDRPGFRPGGKEQCIEYCADSLFKTDRADCGGSDCREVRTHEGFVGMCTCLCTAGTPPAPVRYS</sequence>
<proteinExistence type="predicted"/>
<gene>
    <name evidence="2" type="ORF">B0J12DRAFT_740776</name>
</gene>
<evidence type="ECO:0000313" key="2">
    <source>
        <dbReference type="EMBL" id="KAH7049285.1"/>
    </source>
</evidence>
<feature type="chain" id="PRO_5047520267" evidence="1">
    <location>
        <begin position="21"/>
        <end position="107"/>
    </location>
</feature>
<name>A0ABQ8G9Q6_9PEZI</name>
<reference evidence="2 3" key="1">
    <citation type="journal article" date="2021" name="Nat. Commun.">
        <title>Genetic determinants of endophytism in the Arabidopsis root mycobiome.</title>
        <authorList>
            <person name="Mesny F."/>
            <person name="Miyauchi S."/>
            <person name="Thiergart T."/>
            <person name="Pickel B."/>
            <person name="Atanasova L."/>
            <person name="Karlsson M."/>
            <person name="Huettel B."/>
            <person name="Barry K.W."/>
            <person name="Haridas S."/>
            <person name="Chen C."/>
            <person name="Bauer D."/>
            <person name="Andreopoulos W."/>
            <person name="Pangilinan J."/>
            <person name="LaButti K."/>
            <person name="Riley R."/>
            <person name="Lipzen A."/>
            <person name="Clum A."/>
            <person name="Drula E."/>
            <person name="Henrissat B."/>
            <person name="Kohler A."/>
            <person name="Grigoriev I.V."/>
            <person name="Martin F.M."/>
            <person name="Hacquard S."/>
        </authorList>
    </citation>
    <scope>NUCLEOTIDE SEQUENCE [LARGE SCALE GENOMIC DNA]</scope>
    <source>
        <strain evidence="2 3">MPI-SDFR-AT-0080</strain>
    </source>
</reference>
<accession>A0ABQ8G9Q6</accession>
<comment type="caution">
    <text evidence="2">The sequence shown here is derived from an EMBL/GenBank/DDBJ whole genome shotgun (WGS) entry which is preliminary data.</text>
</comment>
<keyword evidence="3" id="KW-1185">Reference proteome</keyword>
<organism evidence="2 3">
    <name type="scientific">Macrophomina phaseolina</name>
    <dbReference type="NCBI Taxonomy" id="35725"/>
    <lineage>
        <taxon>Eukaryota</taxon>
        <taxon>Fungi</taxon>
        <taxon>Dikarya</taxon>
        <taxon>Ascomycota</taxon>
        <taxon>Pezizomycotina</taxon>
        <taxon>Dothideomycetes</taxon>
        <taxon>Dothideomycetes incertae sedis</taxon>
        <taxon>Botryosphaeriales</taxon>
        <taxon>Botryosphaeriaceae</taxon>
        <taxon>Macrophomina</taxon>
    </lineage>
</organism>
<keyword evidence="1" id="KW-0732">Signal</keyword>
<feature type="signal peptide" evidence="1">
    <location>
        <begin position="1"/>
        <end position="20"/>
    </location>
</feature>
<dbReference type="Proteomes" id="UP000774617">
    <property type="component" value="Unassembled WGS sequence"/>
</dbReference>
<dbReference type="EMBL" id="JAGTJR010000014">
    <property type="protein sequence ID" value="KAH7049285.1"/>
    <property type="molecule type" value="Genomic_DNA"/>
</dbReference>
<protein>
    <submittedName>
        <fullName evidence="2">Uncharacterized protein</fullName>
    </submittedName>
</protein>